<reference evidence="1" key="1">
    <citation type="submission" date="2019-08" db="EMBL/GenBank/DDBJ databases">
        <authorList>
            <person name="Kucharzyk K."/>
            <person name="Murdoch R.W."/>
            <person name="Higgins S."/>
            <person name="Loffler F."/>
        </authorList>
    </citation>
    <scope>NUCLEOTIDE SEQUENCE</scope>
</reference>
<evidence type="ECO:0000313" key="1">
    <source>
        <dbReference type="EMBL" id="MPM75006.1"/>
    </source>
</evidence>
<protein>
    <submittedName>
        <fullName evidence="1">Uncharacterized protein</fullName>
    </submittedName>
</protein>
<sequence>MRLIDIHFMLRDISRNKMEVMSFSIELCQEREGIIQLED</sequence>
<dbReference type="AlphaFoldDB" id="A0A645CDF3"/>
<dbReference type="EMBL" id="VSSQ01026343">
    <property type="protein sequence ID" value="MPM75006.1"/>
    <property type="molecule type" value="Genomic_DNA"/>
</dbReference>
<gene>
    <name evidence="1" type="ORF">SDC9_121997</name>
</gene>
<comment type="caution">
    <text evidence="1">The sequence shown here is derived from an EMBL/GenBank/DDBJ whole genome shotgun (WGS) entry which is preliminary data.</text>
</comment>
<accession>A0A645CDF3</accession>
<organism evidence="1">
    <name type="scientific">bioreactor metagenome</name>
    <dbReference type="NCBI Taxonomy" id="1076179"/>
    <lineage>
        <taxon>unclassified sequences</taxon>
        <taxon>metagenomes</taxon>
        <taxon>ecological metagenomes</taxon>
    </lineage>
</organism>
<proteinExistence type="predicted"/>
<name>A0A645CDF3_9ZZZZ</name>